<keyword evidence="2" id="KW-0472">Membrane</keyword>
<feature type="transmembrane region" description="Helical" evidence="2">
    <location>
        <begin position="214"/>
        <end position="231"/>
    </location>
</feature>
<feature type="transmembrane region" description="Helical" evidence="2">
    <location>
        <begin position="134"/>
        <end position="155"/>
    </location>
</feature>
<feature type="transmembrane region" description="Helical" evidence="2">
    <location>
        <begin position="101"/>
        <end position="122"/>
    </location>
</feature>
<name>A0A4Q2M0X2_9MICO</name>
<dbReference type="InterPro" id="IPR038765">
    <property type="entry name" value="Papain-like_cys_pep_sf"/>
</dbReference>
<feature type="transmembrane region" description="Helical" evidence="2">
    <location>
        <begin position="188"/>
        <end position="207"/>
    </location>
</feature>
<feature type="compositionally biased region" description="Low complexity" evidence="1">
    <location>
        <begin position="29"/>
        <end position="52"/>
    </location>
</feature>
<protein>
    <submittedName>
        <fullName evidence="4">Transglutaminase domain-containing protein</fullName>
    </submittedName>
</protein>
<feature type="region of interest" description="Disordered" evidence="1">
    <location>
        <begin position="1"/>
        <end position="65"/>
    </location>
</feature>
<reference evidence="4 5" key="1">
    <citation type="submission" date="2019-01" db="EMBL/GenBank/DDBJ databases">
        <title>Agromyces.</title>
        <authorList>
            <person name="Li J."/>
        </authorList>
    </citation>
    <scope>NUCLEOTIDE SEQUENCE [LARGE SCALE GENOMIC DNA]</scope>
    <source>
        <strain evidence="4 5">DSM 23870</strain>
    </source>
</reference>
<evidence type="ECO:0000256" key="2">
    <source>
        <dbReference type="SAM" id="Phobius"/>
    </source>
</evidence>
<dbReference type="Pfam" id="PF11992">
    <property type="entry name" value="TgpA_N"/>
    <property type="match status" value="1"/>
</dbReference>
<proteinExistence type="predicted"/>
<evidence type="ECO:0000256" key="1">
    <source>
        <dbReference type="SAM" id="MobiDB-lite"/>
    </source>
</evidence>
<dbReference type="PANTHER" id="PTHR42736">
    <property type="entry name" value="PROTEIN-GLUTAMINE GAMMA-GLUTAMYLTRANSFERASE"/>
    <property type="match status" value="1"/>
</dbReference>
<feature type="transmembrane region" description="Helical" evidence="2">
    <location>
        <begin position="237"/>
        <end position="253"/>
    </location>
</feature>
<dbReference type="Proteomes" id="UP000292686">
    <property type="component" value="Unassembled WGS sequence"/>
</dbReference>
<feature type="transmembrane region" description="Helical" evidence="2">
    <location>
        <begin position="279"/>
        <end position="299"/>
    </location>
</feature>
<dbReference type="SUPFAM" id="SSF54001">
    <property type="entry name" value="Cysteine proteinases"/>
    <property type="match status" value="1"/>
</dbReference>
<gene>
    <name evidence="4" type="ORF">ESP50_15045</name>
</gene>
<evidence type="ECO:0000313" key="5">
    <source>
        <dbReference type="Proteomes" id="UP000292686"/>
    </source>
</evidence>
<evidence type="ECO:0000313" key="4">
    <source>
        <dbReference type="EMBL" id="RXZ85515.1"/>
    </source>
</evidence>
<dbReference type="EMBL" id="SDPM01000009">
    <property type="protein sequence ID" value="RXZ85515.1"/>
    <property type="molecule type" value="Genomic_DNA"/>
</dbReference>
<dbReference type="InterPro" id="IPR021878">
    <property type="entry name" value="TgpA_N"/>
</dbReference>
<dbReference type="InterPro" id="IPR002931">
    <property type="entry name" value="Transglutaminase-like"/>
</dbReference>
<accession>A0A4Q2M0X2</accession>
<dbReference type="OrthoDB" id="9804023at2"/>
<dbReference type="InterPro" id="IPR052901">
    <property type="entry name" value="Bact_TGase-like"/>
</dbReference>
<sequence>MRSPRSESASSRRSPSSSPRSVRRRARGSPRQGGRVCRSGTPRTSSRSGNRSTSRRGWSRMAADTRRRAPARSGIGLALAALLLVLISLTALAPLLQGAGWWWSSAFFASLMLLVPVGLRALRLRRAWIPVVDALLLVAALTLFFGGGSGFLGFIPTPETIGVFSALVDSGAASIQQQSAPAIATPGLLFLLAVGAGIIGFVTDVVVQTLRMPALAALPVLVPIVVPGLIVEGGTEFGILVLSGVAYLVLLRVDVRARRSAMDDGVAAPGPRGARRSTVGATLGLAGVGLLAASVLAAATPSISTTYLFGTGPRGALFGAGVNPFINLGQDLRRDLPVDAFHYSSDENVRPYFSLMTLDNFDGLNWRAASRELDAENTPDAIPAPPGLSDGVDRSTQEITVVIDDLSTSWLPVPYPATGIAGLDGEWFWEETTRSIASADSTTIGERYVVDVLQLDPTPEQLRAASVSLPEEMAPYLALPDGSPPVLAETALAVTSTAGSPYDAAVMLQRYLRGADFTYSTEAPVDEGYDGAGIEIVARFLEEKTGYCVHFASTMAVLAREIGIPARVSIGFTSGTSAGTAFAGRTRFDVDTHDLHAWPELYFEGIGWLPFEPTPSRGSVPDYSRPASVDTSGEAAPAAPSESNVNPDTGLPELSDPEPVAPSTTAASETTYEWLGLAALVVFILLVPAFIRVVVRASRLRRTRSPDDPAEAAWTEIGASATDLGFGPLDVESPRAFATRLETQPGFRDDDARRALRSALVRVERERYGRAILPGEAQDAVDDARDVIRSLGAGQSLLVRVRSVVLPMSLARSLLAFAAGSGPRRA</sequence>
<comment type="caution">
    <text evidence="4">The sequence shown here is derived from an EMBL/GenBank/DDBJ whole genome shotgun (WGS) entry which is preliminary data.</text>
</comment>
<dbReference type="Pfam" id="PF01841">
    <property type="entry name" value="Transglut_core"/>
    <property type="match status" value="1"/>
</dbReference>
<dbReference type="SMART" id="SM00460">
    <property type="entry name" value="TGc"/>
    <property type="match status" value="1"/>
</dbReference>
<dbReference type="Gene3D" id="3.10.620.30">
    <property type="match status" value="1"/>
</dbReference>
<feature type="compositionally biased region" description="Low complexity" evidence="1">
    <location>
        <begin position="634"/>
        <end position="643"/>
    </location>
</feature>
<keyword evidence="5" id="KW-1185">Reference proteome</keyword>
<feature type="compositionally biased region" description="Low complexity" evidence="1">
    <location>
        <begin position="1"/>
        <end position="20"/>
    </location>
</feature>
<feature type="domain" description="Transglutaminase-like" evidence="3">
    <location>
        <begin position="540"/>
        <end position="615"/>
    </location>
</feature>
<feature type="transmembrane region" description="Helical" evidence="2">
    <location>
        <begin position="674"/>
        <end position="695"/>
    </location>
</feature>
<keyword evidence="2" id="KW-1133">Transmembrane helix</keyword>
<feature type="region of interest" description="Disordered" evidence="1">
    <location>
        <begin position="619"/>
        <end position="665"/>
    </location>
</feature>
<dbReference type="PANTHER" id="PTHR42736:SF1">
    <property type="entry name" value="PROTEIN-GLUTAMINE GAMMA-GLUTAMYLTRANSFERASE"/>
    <property type="match status" value="1"/>
</dbReference>
<dbReference type="AlphaFoldDB" id="A0A4Q2M0X2"/>
<keyword evidence="2" id="KW-0812">Transmembrane</keyword>
<evidence type="ECO:0000259" key="3">
    <source>
        <dbReference type="SMART" id="SM00460"/>
    </source>
</evidence>
<organism evidence="4 5">
    <name type="scientific">Agromyces atrinae</name>
    <dbReference type="NCBI Taxonomy" id="592376"/>
    <lineage>
        <taxon>Bacteria</taxon>
        <taxon>Bacillati</taxon>
        <taxon>Actinomycetota</taxon>
        <taxon>Actinomycetes</taxon>
        <taxon>Micrococcales</taxon>
        <taxon>Microbacteriaceae</taxon>
        <taxon>Agromyces</taxon>
    </lineage>
</organism>
<feature type="transmembrane region" description="Helical" evidence="2">
    <location>
        <begin position="75"/>
        <end position="95"/>
    </location>
</feature>